<dbReference type="Gene3D" id="3.40.50.300">
    <property type="entry name" value="P-loop containing nucleotide triphosphate hydrolases"/>
    <property type="match status" value="1"/>
</dbReference>
<evidence type="ECO:0000313" key="3">
    <source>
        <dbReference type="EMBL" id="KAF7844041.1"/>
    </source>
</evidence>
<proteinExistence type="inferred from homology"/>
<dbReference type="InterPro" id="IPR010285">
    <property type="entry name" value="DNA_helicase_pif1-like_DEAD"/>
</dbReference>
<sequence length="360" mass="41212">MLVSNTISRLDTVWEKCWEILSENALYTLKRDIQLSELQVSDMELRNFALTEIDKILRNNGRTLMDFPPLPVSYGNSISNLHNLLILDQLNFDMKKGTGKTYIWRALTATLRATNHIVLTVESSGIASILLPGGRTAHSHFAILLLINEDSTCNIKQGSPIAEFIRKTKLIIWDEAVMMNKYYFEAVDKSLRDIQQLNNPNSLNNLFGRIVIVLLRDFRQILHVNPKGTRSDIVFAAHNSSYLWNCCKVFNLTQNIRLWSQSSSHNEDEVKEFADWLINVVEEKVNEPNDGEVEIEIPNKLLIIDFSDPIATIISCTCPSLQENYINVEYLKDRVILAPTLEIVEQVNQHIVSQLLSEER</sequence>
<dbReference type="GO" id="GO:0006310">
    <property type="term" value="P:DNA recombination"/>
    <property type="evidence" value="ECO:0007669"/>
    <property type="project" value="UniProtKB-KW"/>
</dbReference>
<comment type="caution">
    <text evidence="3">The sequence shown here is derived from an EMBL/GenBank/DDBJ whole genome shotgun (WGS) entry which is preliminary data.</text>
</comment>
<evidence type="ECO:0000256" key="1">
    <source>
        <dbReference type="RuleBase" id="RU363044"/>
    </source>
</evidence>
<dbReference type="GO" id="GO:0043139">
    <property type="term" value="F:5'-3' DNA helicase activity"/>
    <property type="evidence" value="ECO:0007669"/>
    <property type="project" value="UniProtKB-EC"/>
</dbReference>
<keyword evidence="1" id="KW-0067">ATP-binding</keyword>
<dbReference type="Proteomes" id="UP000634136">
    <property type="component" value="Unassembled WGS sequence"/>
</dbReference>
<dbReference type="GO" id="GO:0005524">
    <property type="term" value="F:ATP binding"/>
    <property type="evidence" value="ECO:0007669"/>
    <property type="project" value="UniProtKB-KW"/>
</dbReference>
<dbReference type="AlphaFoldDB" id="A0A834XHH9"/>
<dbReference type="PANTHER" id="PTHR10492">
    <property type="match status" value="1"/>
</dbReference>
<dbReference type="EMBL" id="JAAIUW010000001">
    <property type="protein sequence ID" value="KAF7844041.1"/>
    <property type="molecule type" value="Genomic_DNA"/>
</dbReference>
<dbReference type="EC" id="5.6.2.3" evidence="1"/>
<keyword evidence="1 3" id="KW-0347">Helicase</keyword>
<dbReference type="OrthoDB" id="1934728at2759"/>
<evidence type="ECO:0000259" key="2">
    <source>
        <dbReference type="Pfam" id="PF05970"/>
    </source>
</evidence>
<keyword evidence="4" id="KW-1185">Reference proteome</keyword>
<keyword evidence="1" id="KW-0378">Hydrolase</keyword>
<comment type="catalytic activity">
    <reaction evidence="1">
        <text>ATP + H2O = ADP + phosphate + H(+)</text>
        <dbReference type="Rhea" id="RHEA:13065"/>
        <dbReference type="ChEBI" id="CHEBI:15377"/>
        <dbReference type="ChEBI" id="CHEBI:15378"/>
        <dbReference type="ChEBI" id="CHEBI:30616"/>
        <dbReference type="ChEBI" id="CHEBI:43474"/>
        <dbReference type="ChEBI" id="CHEBI:456216"/>
        <dbReference type="EC" id="5.6.2.3"/>
    </reaction>
</comment>
<dbReference type="PANTHER" id="PTHR10492:SF101">
    <property type="entry name" value="ATP-DEPENDENT DNA HELICASE"/>
    <property type="match status" value="1"/>
</dbReference>
<accession>A0A834XHH9</accession>
<gene>
    <name evidence="3" type="ORF">G2W53_000946</name>
</gene>
<dbReference type="InterPro" id="IPR027417">
    <property type="entry name" value="P-loop_NTPase"/>
</dbReference>
<keyword evidence="1" id="KW-0227">DNA damage</keyword>
<dbReference type="GO" id="GO:0006281">
    <property type="term" value="P:DNA repair"/>
    <property type="evidence" value="ECO:0007669"/>
    <property type="project" value="UniProtKB-KW"/>
</dbReference>
<feature type="domain" description="DNA helicase Pif1-like DEAD-box helicase" evidence="2">
    <location>
        <begin position="96"/>
        <end position="290"/>
    </location>
</feature>
<reference evidence="3" key="1">
    <citation type="submission" date="2020-09" db="EMBL/GenBank/DDBJ databases">
        <title>Genome-Enabled Discovery of Anthraquinone Biosynthesis in Senna tora.</title>
        <authorList>
            <person name="Kang S.-H."/>
            <person name="Pandey R.P."/>
            <person name="Lee C.-M."/>
            <person name="Sim J.-S."/>
            <person name="Jeong J.-T."/>
            <person name="Choi B.-S."/>
            <person name="Jung M."/>
            <person name="Ginzburg D."/>
            <person name="Zhao K."/>
            <person name="Won S.Y."/>
            <person name="Oh T.-J."/>
            <person name="Yu Y."/>
            <person name="Kim N.-H."/>
            <person name="Lee O.R."/>
            <person name="Lee T.-H."/>
            <person name="Bashyal P."/>
            <person name="Kim T.-S."/>
            <person name="Lee W.-H."/>
            <person name="Kawkins C."/>
            <person name="Kim C.-K."/>
            <person name="Kim J.S."/>
            <person name="Ahn B.O."/>
            <person name="Rhee S.Y."/>
            <person name="Sohng J.K."/>
        </authorList>
    </citation>
    <scope>NUCLEOTIDE SEQUENCE</scope>
    <source>
        <tissue evidence="3">Leaf</tissue>
    </source>
</reference>
<keyword evidence="1" id="KW-0233">DNA recombination</keyword>
<comment type="similarity">
    <text evidence="1">Belongs to the helicase family.</text>
</comment>
<evidence type="ECO:0000313" key="4">
    <source>
        <dbReference type="Proteomes" id="UP000634136"/>
    </source>
</evidence>
<dbReference type="GO" id="GO:0016787">
    <property type="term" value="F:hydrolase activity"/>
    <property type="evidence" value="ECO:0007669"/>
    <property type="project" value="UniProtKB-KW"/>
</dbReference>
<comment type="cofactor">
    <cofactor evidence="1">
        <name>Mg(2+)</name>
        <dbReference type="ChEBI" id="CHEBI:18420"/>
    </cofactor>
</comment>
<keyword evidence="1" id="KW-0234">DNA repair</keyword>
<keyword evidence="1" id="KW-0547">Nucleotide-binding</keyword>
<dbReference type="GO" id="GO:0000723">
    <property type="term" value="P:telomere maintenance"/>
    <property type="evidence" value="ECO:0007669"/>
    <property type="project" value="InterPro"/>
</dbReference>
<name>A0A834XHH9_9FABA</name>
<organism evidence="3 4">
    <name type="scientific">Senna tora</name>
    <dbReference type="NCBI Taxonomy" id="362788"/>
    <lineage>
        <taxon>Eukaryota</taxon>
        <taxon>Viridiplantae</taxon>
        <taxon>Streptophyta</taxon>
        <taxon>Embryophyta</taxon>
        <taxon>Tracheophyta</taxon>
        <taxon>Spermatophyta</taxon>
        <taxon>Magnoliopsida</taxon>
        <taxon>eudicotyledons</taxon>
        <taxon>Gunneridae</taxon>
        <taxon>Pentapetalae</taxon>
        <taxon>rosids</taxon>
        <taxon>fabids</taxon>
        <taxon>Fabales</taxon>
        <taxon>Fabaceae</taxon>
        <taxon>Caesalpinioideae</taxon>
        <taxon>Cassia clade</taxon>
        <taxon>Senna</taxon>
    </lineage>
</organism>
<protein>
    <recommendedName>
        <fullName evidence="1">ATP-dependent DNA helicase</fullName>
        <ecNumber evidence="1">5.6.2.3</ecNumber>
    </recommendedName>
</protein>
<dbReference type="SUPFAM" id="SSF52540">
    <property type="entry name" value="P-loop containing nucleoside triphosphate hydrolases"/>
    <property type="match status" value="1"/>
</dbReference>
<dbReference type="Pfam" id="PF05970">
    <property type="entry name" value="PIF1"/>
    <property type="match status" value="1"/>
</dbReference>